<dbReference type="EMBL" id="JACHMB010000001">
    <property type="protein sequence ID" value="MBB5776312.1"/>
    <property type="molecule type" value="Genomic_DNA"/>
</dbReference>
<evidence type="ECO:0000313" key="6">
    <source>
        <dbReference type="Proteomes" id="UP000579153"/>
    </source>
</evidence>
<dbReference type="CDD" id="cd04301">
    <property type="entry name" value="NAT_SF"/>
    <property type="match status" value="1"/>
</dbReference>
<keyword evidence="1 5" id="KW-0808">Transferase</keyword>
<organism evidence="5 6">
    <name type="scientific">Nonomuraea jabiensis</name>
    <dbReference type="NCBI Taxonomy" id="882448"/>
    <lineage>
        <taxon>Bacteria</taxon>
        <taxon>Bacillati</taxon>
        <taxon>Actinomycetota</taxon>
        <taxon>Actinomycetes</taxon>
        <taxon>Streptosporangiales</taxon>
        <taxon>Streptosporangiaceae</taxon>
        <taxon>Nonomuraea</taxon>
    </lineage>
</organism>
<comment type="caution">
    <text evidence="5">The sequence shown here is derived from an EMBL/GenBank/DDBJ whole genome shotgun (WGS) entry which is preliminary data.</text>
</comment>
<dbReference type="InterPro" id="IPR016181">
    <property type="entry name" value="Acyl_CoA_acyltransferase"/>
</dbReference>
<dbReference type="RefSeq" id="WP_185069857.1">
    <property type="nucleotide sequence ID" value="NZ_CBDRAU010000012.1"/>
</dbReference>
<dbReference type="PANTHER" id="PTHR43877">
    <property type="entry name" value="AMINOALKYLPHOSPHONATE N-ACETYLTRANSFERASE-RELATED-RELATED"/>
    <property type="match status" value="1"/>
</dbReference>
<dbReference type="InterPro" id="IPR002483">
    <property type="entry name" value="PWI_dom"/>
</dbReference>
<dbReference type="PANTHER" id="PTHR43877:SF2">
    <property type="entry name" value="AMINOALKYLPHOSPHONATE N-ACETYLTRANSFERASE-RELATED"/>
    <property type="match status" value="1"/>
</dbReference>
<keyword evidence="6" id="KW-1185">Reference proteome</keyword>
<protein>
    <submittedName>
        <fullName evidence="5">GNAT superfamily N-acetyltransferase</fullName>
    </submittedName>
</protein>
<evidence type="ECO:0000259" key="3">
    <source>
        <dbReference type="PROSITE" id="PS51025"/>
    </source>
</evidence>
<proteinExistence type="predicted"/>
<dbReference type="PROSITE" id="PS51186">
    <property type="entry name" value="GNAT"/>
    <property type="match status" value="1"/>
</dbReference>
<accession>A0A7W9G332</accession>
<evidence type="ECO:0000259" key="4">
    <source>
        <dbReference type="PROSITE" id="PS51186"/>
    </source>
</evidence>
<keyword evidence="2" id="KW-0012">Acyltransferase</keyword>
<dbReference type="SUPFAM" id="SSF55729">
    <property type="entry name" value="Acyl-CoA N-acyltransferases (Nat)"/>
    <property type="match status" value="1"/>
</dbReference>
<evidence type="ECO:0000256" key="2">
    <source>
        <dbReference type="ARBA" id="ARBA00023315"/>
    </source>
</evidence>
<dbReference type="AlphaFoldDB" id="A0A7W9G332"/>
<dbReference type="Proteomes" id="UP000579153">
    <property type="component" value="Unassembled WGS sequence"/>
</dbReference>
<dbReference type="PROSITE" id="PS51025">
    <property type="entry name" value="PWI"/>
    <property type="match status" value="1"/>
</dbReference>
<dbReference type="InterPro" id="IPR000182">
    <property type="entry name" value="GNAT_dom"/>
</dbReference>
<reference evidence="5 6" key="1">
    <citation type="submission" date="2020-08" db="EMBL/GenBank/DDBJ databases">
        <title>Sequencing the genomes of 1000 actinobacteria strains.</title>
        <authorList>
            <person name="Klenk H.-P."/>
        </authorList>
    </citation>
    <scope>NUCLEOTIDE SEQUENCE [LARGE SCALE GENOMIC DNA]</scope>
    <source>
        <strain evidence="5 6">DSM 45507</strain>
    </source>
</reference>
<feature type="domain" description="N-acetyltransferase" evidence="4">
    <location>
        <begin position="3"/>
        <end position="144"/>
    </location>
</feature>
<sequence length="145" mass="15962">MLIEERAAEDGELAELLDAAFAELVARYGPEGRSQVKAGARFLVASVDGRAVGCGAVQRVDDLTGELKRMFVLPEYRGRGIATSILGALEGLAWDLGYRRLRLATGLRQPEAIALYERCAYRPIEPYGKYVDAPLTRCYEKPLAQ</sequence>
<dbReference type="InterPro" id="IPR050832">
    <property type="entry name" value="Bact_Acetyltransf"/>
</dbReference>
<dbReference type="GO" id="GO:0016747">
    <property type="term" value="F:acyltransferase activity, transferring groups other than amino-acyl groups"/>
    <property type="evidence" value="ECO:0007669"/>
    <property type="project" value="InterPro"/>
</dbReference>
<evidence type="ECO:0000313" key="5">
    <source>
        <dbReference type="EMBL" id="MBB5776312.1"/>
    </source>
</evidence>
<gene>
    <name evidence="5" type="ORF">HD596_003068</name>
</gene>
<name>A0A7W9G332_9ACTN</name>
<feature type="domain" description="PWI" evidence="3">
    <location>
        <begin position="1"/>
        <end position="19"/>
    </location>
</feature>
<dbReference type="Pfam" id="PF00583">
    <property type="entry name" value="Acetyltransf_1"/>
    <property type="match status" value="1"/>
</dbReference>
<dbReference type="Gene3D" id="3.40.630.30">
    <property type="match status" value="1"/>
</dbReference>
<evidence type="ECO:0000256" key="1">
    <source>
        <dbReference type="ARBA" id="ARBA00022679"/>
    </source>
</evidence>